<comment type="caution">
    <text evidence="4">The sequence shown here is derived from an EMBL/GenBank/DDBJ whole genome shotgun (WGS) entry which is preliminary data.</text>
</comment>
<gene>
    <name evidence="4" type="ORF">DES51_107172</name>
</gene>
<reference evidence="4 5" key="1">
    <citation type="submission" date="2018-05" db="EMBL/GenBank/DDBJ databases">
        <title>Genomic Encyclopedia of Type Strains, Phase IV (KMG-IV): sequencing the most valuable type-strain genomes for metagenomic binning, comparative biology and taxonomic classification.</title>
        <authorList>
            <person name="Goeker M."/>
        </authorList>
    </citation>
    <scope>NUCLEOTIDE SEQUENCE [LARGE SCALE GENOMIC DNA]</scope>
    <source>
        <strain evidence="4 5">JC118</strain>
    </source>
</reference>
<keyword evidence="1 4" id="KW-0238">DNA-binding</keyword>
<organism evidence="4 5">
    <name type="scientific">Dielma fastidiosa</name>
    <dbReference type="NCBI Taxonomy" id="1034346"/>
    <lineage>
        <taxon>Bacteria</taxon>
        <taxon>Bacillati</taxon>
        <taxon>Bacillota</taxon>
        <taxon>Erysipelotrichia</taxon>
        <taxon>Erysipelotrichales</taxon>
        <taxon>Erysipelotrichaceae</taxon>
        <taxon>Dielma</taxon>
    </lineage>
</organism>
<proteinExistence type="predicted"/>
<dbReference type="PANTHER" id="PTHR46558:SF13">
    <property type="entry name" value="HTH-TYPE TRANSCRIPTIONAL REGULATOR IMMR"/>
    <property type="match status" value="1"/>
</dbReference>
<evidence type="ECO:0000259" key="3">
    <source>
        <dbReference type="PROSITE" id="PS50943"/>
    </source>
</evidence>
<keyword evidence="2" id="KW-1133">Transmembrane helix</keyword>
<dbReference type="STRING" id="1034346.GCA_000313565_02881"/>
<name>A0A318KL74_9FIRM</name>
<dbReference type="EMBL" id="QJKH01000007">
    <property type="protein sequence ID" value="PXX78631.1"/>
    <property type="molecule type" value="Genomic_DNA"/>
</dbReference>
<evidence type="ECO:0000313" key="5">
    <source>
        <dbReference type="Proteomes" id="UP000247612"/>
    </source>
</evidence>
<accession>A0A318KL74</accession>
<keyword evidence="5" id="KW-1185">Reference proteome</keyword>
<dbReference type="Pfam" id="PF01381">
    <property type="entry name" value="HTH_3"/>
    <property type="match status" value="1"/>
</dbReference>
<dbReference type="InterPro" id="IPR010982">
    <property type="entry name" value="Lambda_DNA-bd_dom_sf"/>
</dbReference>
<dbReference type="GeneID" id="94440628"/>
<feature type="transmembrane region" description="Helical" evidence="2">
    <location>
        <begin position="86"/>
        <end position="108"/>
    </location>
</feature>
<dbReference type="CDD" id="cd00093">
    <property type="entry name" value="HTH_XRE"/>
    <property type="match status" value="1"/>
</dbReference>
<dbReference type="GO" id="GO:0003677">
    <property type="term" value="F:DNA binding"/>
    <property type="evidence" value="ECO:0007669"/>
    <property type="project" value="UniProtKB-KW"/>
</dbReference>
<evidence type="ECO:0000256" key="1">
    <source>
        <dbReference type="ARBA" id="ARBA00023125"/>
    </source>
</evidence>
<dbReference type="Gene3D" id="1.10.260.40">
    <property type="entry name" value="lambda repressor-like DNA-binding domains"/>
    <property type="match status" value="1"/>
</dbReference>
<dbReference type="OrthoDB" id="9801008at2"/>
<keyword evidence="2" id="KW-0812">Transmembrane</keyword>
<dbReference type="SMART" id="SM00530">
    <property type="entry name" value="HTH_XRE"/>
    <property type="match status" value="1"/>
</dbReference>
<evidence type="ECO:0000313" key="4">
    <source>
        <dbReference type="EMBL" id="PXX78631.1"/>
    </source>
</evidence>
<protein>
    <submittedName>
        <fullName evidence="4">DNA-binding XRE family transcriptional regulator</fullName>
    </submittedName>
</protein>
<dbReference type="InterPro" id="IPR001387">
    <property type="entry name" value="Cro/C1-type_HTH"/>
</dbReference>
<dbReference type="RefSeq" id="WP_022939164.1">
    <property type="nucleotide sequence ID" value="NZ_CABKRQ010000008.1"/>
</dbReference>
<dbReference type="AlphaFoldDB" id="A0A318KL74"/>
<dbReference type="PANTHER" id="PTHR46558">
    <property type="entry name" value="TRACRIPTIONAL REGULATORY PROTEIN-RELATED-RELATED"/>
    <property type="match status" value="1"/>
</dbReference>
<feature type="transmembrane region" description="Helical" evidence="2">
    <location>
        <begin position="114"/>
        <end position="135"/>
    </location>
</feature>
<evidence type="ECO:0000256" key="2">
    <source>
        <dbReference type="SAM" id="Phobius"/>
    </source>
</evidence>
<feature type="domain" description="HTH cro/C1-type" evidence="3">
    <location>
        <begin position="7"/>
        <end position="61"/>
    </location>
</feature>
<dbReference type="SUPFAM" id="SSF47413">
    <property type="entry name" value="lambda repressor-like DNA-binding domains"/>
    <property type="match status" value="1"/>
</dbReference>
<dbReference type="PROSITE" id="PS50943">
    <property type="entry name" value="HTH_CROC1"/>
    <property type="match status" value="1"/>
</dbReference>
<keyword evidence="2" id="KW-0472">Membrane</keyword>
<dbReference type="Proteomes" id="UP000247612">
    <property type="component" value="Unassembled WGS sequence"/>
</dbReference>
<sequence>MNLGEKIYELRKQQNLSQEELGDKLNVSRQTISKWERNESTPDLDKIVPLCDLFNLSVDELLQVKKIEKSKSEMQSSSKTYPMKKLLRISSVILFAIAILAIPLMLEFKLSDNLMAIMTVGLLFAACLLLTLSFIKK</sequence>